<dbReference type="Gene3D" id="3.40.50.300">
    <property type="entry name" value="P-loop containing nucleotide triphosphate hydrolases"/>
    <property type="match status" value="1"/>
</dbReference>
<gene>
    <name evidence="2" type="ORF">V5F32_16560</name>
</gene>
<evidence type="ECO:0000313" key="3">
    <source>
        <dbReference type="Proteomes" id="UP001604002"/>
    </source>
</evidence>
<protein>
    <submittedName>
        <fullName evidence="2">ParA family protein</fullName>
    </submittedName>
</protein>
<dbReference type="SUPFAM" id="SSF52540">
    <property type="entry name" value="P-loop containing nucleoside triphosphate hydrolases"/>
    <property type="match status" value="1"/>
</dbReference>
<feature type="domain" description="AAA" evidence="1">
    <location>
        <begin position="8"/>
        <end position="202"/>
    </location>
</feature>
<dbReference type="PANTHER" id="PTHR13696:SF99">
    <property type="entry name" value="COBYRINIC ACID AC-DIAMIDE SYNTHASE"/>
    <property type="match status" value="1"/>
</dbReference>
<evidence type="ECO:0000259" key="1">
    <source>
        <dbReference type="Pfam" id="PF13614"/>
    </source>
</evidence>
<dbReference type="InterPro" id="IPR025669">
    <property type="entry name" value="AAA_dom"/>
</dbReference>
<reference evidence="2 3" key="1">
    <citation type="submission" date="2024-02" db="EMBL/GenBank/DDBJ databases">
        <title>Expansion and revision of Xanthobacter and proposal of Roseixanthobacter gen. nov.</title>
        <authorList>
            <person name="Soltysiak M.P.M."/>
            <person name="Jalihal A."/>
            <person name="Ory A."/>
            <person name="Chrisophersen C."/>
            <person name="Lee A.D."/>
            <person name="Boulton J."/>
            <person name="Springer M."/>
        </authorList>
    </citation>
    <scope>NUCLEOTIDE SEQUENCE [LARGE SCALE GENOMIC DNA]</scope>
    <source>
        <strain evidence="2 3">23A</strain>
    </source>
</reference>
<dbReference type="InterPro" id="IPR050678">
    <property type="entry name" value="DNA_Partitioning_ATPase"/>
</dbReference>
<dbReference type="PANTHER" id="PTHR13696">
    <property type="entry name" value="P-LOOP CONTAINING NUCLEOSIDE TRIPHOSPHATE HYDROLASE"/>
    <property type="match status" value="1"/>
</dbReference>
<keyword evidence="3" id="KW-1185">Reference proteome</keyword>
<dbReference type="Proteomes" id="UP001604002">
    <property type="component" value="Unassembled WGS sequence"/>
</dbReference>
<dbReference type="RefSeq" id="WP_393993503.1">
    <property type="nucleotide sequence ID" value="NZ_JBAFVH010000009.1"/>
</dbReference>
<name>A0ABW6ZYE9_9HYPH</name>
<comment type="caution">
    <text evidence="2">The sequence shown here is derived from an EMBL/GenBank/DDBJ whole genome shotgun (WGS) entry which is preliminary data.</text>
</comment>
<organism evidence="2 3">
    <name type="scientific">Xanthobacter oligotrophicus</name>
    <dbReference type="NCBI Taxonomy" id="2607286"/>
    <lineage>
        <taxon>Bacteria</taxon>
        <taxon>Pseudomonadati</taxon>
        <taxon>Pseudomonadota</taxon>
        <taxon>Alphaproteobacteria</taxon>
        <taxon>Hyphomicrobiales</taxon>
        <taxon>Xanthobacteraceae</taxon>
        <taxon>Xanthobacter</taxon>
    </lineage>
</organism>
<dbReference type="Pfam" id="PF13614">
    <property type="entry name" value="AAA_31"/>
    <property type="match status" value="1"/>
</dbReference>
<proteinExistence type="predicted"/>
<evidence type="ECO:0000313" key="2">
    <source>
        <dbReference type="EMBL" id="MFG1373789.1"/>
    </source>
</evidence>
<dbReference type="InterPro" id="IPR027417">
    <property type="entry name" value="P-loop_NTPase"/>
</dbReference>
<dbReference type="EMBL" id="JBAFVH010000009">
    <property type="protein sequence ID" value="MFG1373789.1"/>
    <property type="molecule type" value="Genomic_DNA"/>
</dbReference>
<sequence>MILNNKYAFWNNKGGTGKTSLAFQSVTRYAEKHPKERILVVDVCPQANLSELLLGGLNNNGSDKLLARQGLVPRCSIGGYFQLRLPSPYVPPSFVAADFVTTPSTFNVAVPTNIDLVCGDPLLELQANAVNTLANNQIPGSNPWIAVVDWINDFLAQIDGDYDTVFLDCNPSFSLYTQIALAASNRIVLPVMADDSSRRAIQNAFSLVYGLKLPSEIYSAYAFATKLNAAGRALPKVHLIVKNRITQYMGAASAYAAVLKSIEDDVQKLLKSNPEIFTFSKLPNGFVEIRDFQTTGVVAFAKGLPFSRVQVGKQTISSHRVQVKGEYLDNARQAIEDLVDLL</sequence>
<accession>A0ABW6ZYE9</accession>